<dbReference type="InterPro" id="IPR021135">
    <property type="entry name" value="PEP_COase"/>
</dbReference>
<dbReference type="PANTHER" id="PTHR30523:SF6">
    <property type="entry name" value="PHOSPHOENOLPYRUVATE CARBOXYLASE"/>
    <property type="match status" value="1"/>
</dbReference>
<dbReference type="InterPro" id="IPR015813">
    <property type="entry name" value="Pyrv/PenolPyrv_kinase-like_dom"/>
</dbReference>
<evidence type="ECO:0000256" key="2">
    <source>
        <dbReference type="ARBA" id="ARBA00022419"/>
    </source>
</evidence>
<dbReference type="RefSeq" id="WP_114792067.1">
    <property type="nucleotide sequence ID" value="NZ_CP139960.1"/>
</dbReference>
<organism evidence="3 4">
    <name type="scientific">Niabella yanshanensis</name>
    <dbReference type="NCBI Taxonomy" id="577386"/>
    <lineage>
        <taxon>Bacteria</taxon>
        <taxon>Pseudomonadati</taxon>
        <taxon>Bacteroidota</taxon>
        <taxon>Chitinophagia</taxon>
        <taxon>Chitinophagales</taxon>
        <taxon>Chitinophagaceae</taxon>
        <taxon>Niabella</taxon>
    </lineage>
</organism>
<reference evidence="3 4" key="1">
    <citation type="submission" date="2023-12" db="EMBL/GenBank/DDBJ databases">
        <title>Genome sequencing and assembly of bacterial species from a model synthetic community.</title>
        <authorList>
            <person name="Hogle S.L."/>
        </authorList>
    </citation>
    <scope>NUCLEOTIDE SEQUENCE [LARGE SCALE GENOMIC DNA]</scope>
    <source>
        <strain evidence="3 4">HAMBI_3031</strain>
    </source>
</reference>
<gene>
    <name evidence="3" type="ORF">U0035_09450</name>
</gene>
<dbReference type="SUPFAM" id="SSF51621">
    <property type="entry name" value="Phosphoenolpyruvate/pyruvate domain"/>
    <property type="match status" value="1"/>
</dbReference>
<dbReference type="EMBL" id="CP139960">
    <property type="protein sequence ID" value="WQD40369.1"/>
    <property type="molecule type" value="Genomic_DNA"/>
</dbReference>
<keyword evidence="4" id="KW-1185">Reference proteome</keyword>
<comment type="function">
    <text evidence="1">Forms oxaloacetate, a four-carbon dicarboxylic acid source for the tricarboxylic acid cycle.</text>
</comment>
<evidence type="ECO:0000256" key="1">
    <source>
        <dbReference type="ARBA" id="ARBA00003670"/>
    </source>
</evidence>
<dbReference type="GO" id="GO:0008964">
    <property type="term" value="F:phosphoenolpyruvate carboxylase activity"/>
    <property type="evidence" value="ECO:0007669"/>
    <property type="project" value="UniProtKB-EC"/>
</dbReference>
<sequence length="862" mass="97346">MDIAVSRSLHHFRTEVGTRFQLYNSLFTSLPFHKMEKTGILLSLFSSICEEGYGKAQSPIDIINDFFNKHTSLTTEKEKLDLLFRFTQYVERQVVLFDALEDAAYKNTHDLSGAGTLKQVMSDVLQNNNEESLAEILKTFCVRLVLTAHPTQFYPGSVLGIIHDLSSALIKNDSIEINTYLQQLGKTPFLNKKKPTPYDEAISLVWFLENVFYTAAGRIVNELKSQFPEAVTDLNPVLQMGFWPGGDRDGNPFVKCDTTLKVADALRGAILKCYYLDIRRLKRRLTFPGVEEPIAALELKLYDNVFVPGFKIDVTTQEIKDTLVSVKAILEEKHNSLFTSQVQSLINKIDLFGLYFASLDIRQESTIHQKLFETVADKSDGMIPGNYKELSEAEKIKALLQINGVVDAGIFEDEVAADTAQIPMAVKTIQEYNGEAGCNRYIISQCNSTLNIIEVFALFKMQGFANDEINVDIVPLFETIDDLSNAGEIMKTLYSIPAYKEHLKRRKNTQTIMLGFSDGTKDGGYLMANWSIYRAKEELTRITRYYGFEVIFFDGRGGPPSRGGGKTHKFYASMGNNISNREIQLTIQGQTISSNFGIIDSAQYNLEQLLNAGITNNIHVDRHAPLTGKQEELLQELSSYGFDEYKKLKEHPLLASYLYEISPLRFYSETNIGSRPAKRGKTQGGISLKDLRAIPFAGAWSQLKQNVPGFFGVGSALKKMEYIGRFDDVKKLYDESLFFKTLIDNCEMAMSKSYFPLTAYMAQDETYGELWNMIYEEYQLTYEYIVKLSGNEELMGNYPVDKLSISMRERIVLPLLTIQQYAMSKIRALEANGDDADGIKDTYGKLVMRCSFGIINAGRNSA</sequence>
<evidence type="ECO:0000313" key="4">
    <source>
        <dbReference type="Proteomes" id="UP001325680"/>
    </source>
</evidence>
<dbReference type="Proteomes" id="UP001325680">
    <property type="component" value="Chromosome"/>
</dbReference>
<accession>A0ABZ0WC57</accession>
<proteinExistence type="predicted"/>
<name>A0ABZ0WC57_9BACT</name>
<dbReference type="Pfam" id="PF00311">
    <property type="entry name" value="PEPcase"/>
    <property type="match status" value="2"/>
</dbReference>
<protein>
    <recommendedName>
        <fullName evidence="2">Phosphoenolpyruvate carboxylase</fullName>
    </recommendedName>
</protein>
<dbReference type="PRINTS" id="PR00150">
    <property type="entry name" value="PEPCARBXLASE"/>
</dbReference>
<keyword evidence="3" id="KW-0456">Lyase</keyword>
<evidence type="ECO:0000313" key="3">
    <source>
        <dbReference type="EMBL" id="WQD40369.1"/>
    </source>
</evidence>
<dbReference type="PANTHER" id="PTHR30523">
    <property type="entry name" value="PHOSPHOENOLPYRUVATE CARBOXYLASE"/>
    <property type="match status" value="1"/>
</dbReference>